<sequence length="312" mass="35193">MKKFLLIFLMLAIVCTFSGCGEKVNVEDGKAHVIVSRDFGNERLSEKDVNFSKDATVMEIMEENFDIETAYGGGFINGIDGLKSEFTGMKDKKKIDWFYYVNGILSEVGASDYYISPKDIVIWDYHDWDNNIYGSSIIGAYPLNFINGHDGNVYKTEILYTKDYKKEGNALLEYLKKQGVKDIESMSLEKGDLKNLDSNSIVIGSWEDIKNIDYINEFYKNGSKCGMYFKVDQDIKGLNNKGEVVKLYQKGALITSVVKEYGGAASMWLITGNDGECIKKAVKLLYENPKKVKGKFSVLVTDDEVINIPIKN</sequence>
<organism evidence="3 4">
    <name type="scientific">Crassaminicella indica</name>
    <dbReference type="NCBI Taxonomy" id="2855394"/>
    <lineage>
        <taxon>Bacteria</taxon>
        <taxon>Bacillati</taxon>
        <taxon>Bacillota</taxon>
        <taxon>Clostridia</taxon>
        <taxon>Eubacteriales</taxon>
        <taxon>Clostridiaceae</taxon>
        <taxon>Crassaminicella</taxon>
    </lineage>
</organism>
<feature type="chain" id="PRO_5047113576" evidence="1">
    <location>
        <begin position="21"/>
        <end position="312"/>
    </location>
</feature>
<proteinExistence type="predicted"/>
<feature type="signal peptide" evidence="1">
    <location>
        <begin position="1"/>
        <end position="20"/>
    </location>
</feature>
<dbReference type="Proteomes" id="UP000886818">
    <property type="component" value="Chromosome"/>
</dbReference>
<evidence type="ECO:0000313" key="3">
    <source>
        <dbReference type="EMBL" id="QXM05264.1"/>
    </source>
</evidence>
<dbReference type="InterPro" id="IPR027954">
    <property type="entry name" value="Transcobalamin-like_C"/>
</dbReference>
<accession>A0ABX8R8A4</accession>
<protein>
    <submittedName>
        <fullName evidence="3">DUF4430 domain-containing protein</fullName>
    </submittedName>
</protein>
<evidence type="ECO:0000259" key="2">
    <source>
        <dbReference type="Pfam" id="PF14478"/>
    </source>
</evidence>
<keyword evidence="1" id="KW-0732">Signal</keyword>
<dbReference type="PROSITE" id="PS51257">
    <property type="entry name" value="PROKAR_LIPOPROTEIN"/>
    <property type="match status" value="1"/>
</dbReference>
<feature type="domain" description="Transcobalamin-like C-terminal" evidence="2">
    <location>
        <begin position="54"/>
        <end position="126"/>
    </location>
</feature>
<gene>
    <name evidence="3" type="ORF">KVH43_07615</name>
</gene>
<evidence type="ECO:0000256" key="1">
    <source>
        <dbReference type="SAM" id="SignalP"/>
    </source>
</evidence>
<dbReference type="RefSeq" id="WP_218281964.1">
    <property type="nucleotide sequence ID" value="NZ_CP078093.1"/>
</dbReference>
<dbReference type="EMBL" id="CP078093">
    <property type="protein sequence ID" value="QXM05264.1"/>
    <property type="molecule type" value="Genomic_DNA"/>
</dbReference>
<reference evidence="3" key="1">
    <citation type="submission" date="2021-07" db="EMBL/GenBank/DDBJ databases">
        <title>Complete genome sequence of Crassaminicella sp. 143-21, isolated from a deep-sea hydrothermal vent.</title>
        <authorList>
            <person name="Li X."/>
        </authorList>
    </citation>
    <scope>NUCLEOTIDE SEQUENCE</scope>
    <source>
        <strain evidence="3">143-21</strain>
    </source>
</reference>
<dbReference type="Pfam" id="PF14478">
    <property type="entry name" value="DUF4430"/>
    <property type="match status" value="1"/>
</dbReference>
<keyword evidence="4" id="KW-1185">Reference proteome</keyword>
<evidence type="ECO:0000313" key="4">
    <source>
        <dbReference type="Proteomes" id="UP000886818"/>
    </source>
</evidence>
<name>A0ABX8R8A4_9CLOT</name>